<feature type="signal peptide" evidence="1">
    <location>
        <begin position="1"/>
        <end position="25"/>
    </location>
</feature>
<dbReference type="PANTHER" id="PTHR17271">
    <property type="entry name" value="PLECKSTRIN HOMOLOGY PH DOMAIN-CONTAINING PROTEIN"/>
    <property type="match status" value="1"/>
</dbReference>
<dbReference type="GO" id="GO:0015629">
    <property type="term" value="C:actin cytoskeleton"/>
    <property type="evidence" value="ECO:0007669"/>
    <property type="project" value="TreeGrafter"/>
</dbReference>
<protein>
    <recommendedName>
        <fullName evidence="2">PH domain-containing protein</fullName>
    </recommendedName>
</protein>
<dbReference type="Proteomes" id="UP000030746">
    <property type="component" value="Unassembled WGS sequence"/>
</dbReference>
<dbReference type="STRING" id="225164.V3ZSU6"/>
<name>V3ZSU6_LOTGI</name>
<evidence type="ECO:0000313" key="4">
    <source>
        <dbReference type="Proteomes" id="UP000030746"/>
    </source>
</evidence>
<dbReference type="InterPro" id="IPR001849">
    <property type="entry name" value="PH_domain"/>
</dbReference>
<feature type="chain" id="PRO_5004716273" description="PH domain-containing protein" evidence="1">
    <location>
        <begin position="26"/>
        <end position="157"/>
    </location>
</feature>
<evidence type="ECO:0000259" key="2">
    <source>
        <dbReference type="SMART" id="SM00233"/>
    </source>
</evidence>
<dbReference type="Pfam" id="PF00169">
    <property type="entry name" value="PH"/>
    <property type="match status" value="1"/>
</dbReference>
<dbReference type="CTD" id="20240378"/>
<feature type="domain" description="PH" evidence="2">
    <location>
        <begin position="43"/>
        <end position="150"/>
    </location>
</feature>
<dbReference type="AlphaFoldDB" id="V3ZSU6"/>
<dbReference type="Gene3D" id="2.30.29.30">
    <property type="entry name" value="Pleckstrin-homology domain (PH domain)/Phosphotyrosine-binding domain (PTB)"/>
    <property type="match status" value="1"/>
</dbReference>
<dbReference type="PANTHER" id="PTHR17271:SF1">
    <property type="entry name" value="PROTEIN OUTSPREAD"/>
    <property type="match status" value="1"/>
</dbReference>
<accession>V3ZSU6</accession>
<reference evidence="3 4" key="1">
    <citation type="journal article" date="2013" name="Nature">
        <title>Insights into bilaterian evolution from three spiralian genomes.</title>
        <authorList>
            <person name="Simakov O."/>
            <person name="Marletaz F."/>
            <person name="Cho S.J."/>
            <person name="Edsinger-Gonzales E."/>
            <person name="Havlak P."/>
            <person name="Hellsten U."/>
            <person name="Kuo D.H."/>
            <person name="Larsson T."/>
            <person name="Lv J."/>
            <person name="Arendt D."/>
            <person name="Savage R."/>
            <person name="Osoegawa K."/>
            <person name="de Jong P."/>
            <person name="Grimwood J."/>
            <person name="Chapman J.A."/>
            <person name="Shapiro H."/>
            <person name="Aerts A."/>
            <person name="Otillar R.P."/>
            <person name="Terry A.Y."/>
            <person name="Boore J.L."/>
            <person name="Grigoriev I.V."/>
            <person name="Lindberg D.R."/>
            <person name="Seaver E.C."/>
            <person name="Weisblat D.A."/>
            <person name="Putnam N.H."/>
            <person name="Rokhsar D.S."/>
        </authorList>
    </citation>
    <scope>NUCLEOTIDE SEQUENCE [LARGE SCALE GENOMIC DNA]</scope>
</reference>
<dbReference type="SUPFAM" id="SSF50729">
    <property type="entry name" value="PH domain-like"/>
    <property type="match status" value="1"/>
</dbReference>
<dbReference type="SMART" id="SM00233">
    <property type="entry name" value="PH"/>
    <property type="match status" value="1"/>
</dbReference>
<dbReference type="GO" id="GO:0051015">
    <property type="term" value="F:actin filament binding"/>
    <property type="evidence" value="ECO:0007669"/>
    <property type="project" value="TreeGrafter"/>
</dbReference>
<dbReference type="InterPro" id="IPR011993">
    <property type="entry name" value="PH-like_dom_sf"/>
</dbReference>
<evidence type="ECO:0000313" key="3">
    <source>
        <dbReference type="EMBL" id="ESO87417.1"/>
    </source>
</evidence>
<keyword evidence="4" id="KW-1185">Reference proteome</keyword>
<dbReference type="InterPro" id="IPR052223">
    <property type="entry name" value="Actin_Cytoskeleton_Reg"/>
</dbReference>
<proteinExistence type="predicted"/>
<keyword evidence="1" id="KW-0732">Signal</keyword>
<dbReference type="KEGG" id="lgi:LOTGIDRAFT_166568"/>
<sequence length="157" mass="17940">MYSGQPNYLFLLCLLYLLLNKSTVSKQLFHITSHPLCKASRKISKCGYLFVAPDFDFNSPLDRSRRWQRRFFVLYDDAELTFSVDDNINTVPQEVIDMNKCVDVIDAEKSTSHPNAIGVVTPEKTHFIKGESKEESQCSNFTVENTSYTISSSIDHT</sequence>
<organism evidence="3 4">
    <name type="scientific">Lottia gigantea</name>
    <name type="common">Giant owl limpet</name>
    <dbReference type="NCBI Taxonomy" id="225164"/>
    <lineage>
        <taxon>Eukaryota</taxon>
        <taxon>Metazoa</taxon>
        <taxon>Spiralia</taxon>
        <taxon>Lophotrochozoa</taxon>
        <taxon>Mollusca</taxon>
        <taxon>Gastropoda</taxon>
        <taxon>Patellogastropoda</taxon>
        <taxon>Lottioidea</taxon>
        <taxon>Lottiidae</taxon>
        <taxon>Lottia</taxon>
    </lineage>
</organism>
<dbReference type="RefSeq" id="XP_009061885.1">
    <property type="nucleotide sequence ID" value="XM_009063637.1"/>
</dbReference>
<dbReference type="OrthoDB" id="9942268at2759"/>
<dbReference type="HOGENOM" id="CLU_1679939_0_0_1"/>
<dbReference type="GeneID" id="20240378"/>
<dbReference type="EMBL" id="KB202917">
    <property type="protein sequence ID" value="ESO87417.1"/>
    <property type="molecule type" value="Genomic_DNA"/>
</dbReference>
<gene>
    <name evidence="3" type="ORF">LOTGIDRAFT_166568</name>
</gene>
<evidence type="ECO:0000256" key="1">
    <source>
        <dbReference type="SAM" id="SignalP"/>
    </source>
</evidence>